<evidence type="ECO:0000313" key="1">
    <source>
        <dbReference type="EMBL" id="MBX36192.1"/>
    </source>
</evidence>
<organism evidence="1">
    <name type="scientific">Rhizophora mucronata</name>
    <name type="common">Asiatic mangrove</name>
    <dbReference type="NCBI Taxonomy" id="61149"/>
    <lineage>
        <taxon>Eukaryota</taxon>
        <taxon>Viridiplantae</taxon>
        <taxon>Streptophyta</taxon>
        <taxon>Embryophyta</taxon>
        <taxon>Tracheophyta</taxon>
        <taxon>Spermatophyta</taxon>
        <taxon>Magnoliopsida</taxon>
        <taxon>eudicotyledons</taxon>
        <taxon>Gunneridae</taxon>
        <taxon>Pentapetalae</taxon>
        <taxon>rosids</taxon>
        <taxon>fabids</taxon>
        <taxon>Malpighiales</taxon>
        <taxon>Rhizophoraceae</taxon>
        <taxon>Rhizophora</taxon>
    </lineage>
</organism>
<proteinExistence type="predicted"/>
<accession>A0A2P2N124</accession>
<name>A0A2P2N124_RHIMU</name>
<protein>
    <submittedName>
        <fullName evidence="1">Uncharacterized protein</fullName>
    </submittedName>
</protein>
<dbReference type="EMBL" id="GGEC01055708">
    <property type="protein sequence ID" value="MBX36192.1"/>
    <property type="molecule type" value="Transcribed_RNA"/>
</dbReference>
<dbReference type="AlphaFoldDB" id="A0A2P2N124"/>
<sequence>MASNGDNHDNLSVNKNLL</sequence>
<reference evidence="1" key="1">
    <citation type="submission" date="2018-02" db="EMBL/GenBank/DDBJ databases">
        <title>Rhizophora mucronata_Transcriptome.</title>
        <authorList>
            <person name="Meera S.P."/>
            <person name="Sreeshan A."/>
            <person name="Augustine A."/>
        </authorList>
    </citation>
    <scope>NUCLEOTIDE SEQUENCE</scope>
    <source>
        <tissue evidence="1">Leaf</tissue>
    </source>
</reference>